<dbReference type="GO" id="GO:0008270">
    <property type="term" value="F:zinc ion binding"/>
    <property type="evidence" value="ECO:0007669"/>
    <property type="project" value="UniProtKB-KW"/>
</dbReference>
<feature type="compositionally biased region" description="Polar residues" evidence="2">
    <location>
        <begin position="9"/>
        <end position="25"/>
    </location>
</feature>
<gene>
    <name evidence="4" type="ORF">PDIGIT_LOCUS9650</name>
</gene>
<dbReference type="AlphaFoldDB" id="A0A9W4XWT5"/>
<organism evidence="4 5">
    <name type="scientific">Periconia digitata</name>
    <dbReference type="NCBI Taxonomy" id="1303443"/>
    <lineage>
        <taxon>Eukaryota</taxon>
        <taxon>Fungi</taxon>
        <taxon>Dikarya</taxon>
        <taxon>Ascomycota</taxon>
        <taxon>Pezizomycotina</taxon>
        <taxon>Dothideomycetes</taxon>
        <taxon>Pleosporomycetidae</taxon>
        <taxon>Pleosporales</taxon>
        <taxon>Massarineae</taxon>
        <taxon>Periconiaceae</taxon>
        <taxon>Periconia</taxon>
    </lineage>
</organism>
<dbReference type="InterPro" id="IPR013087">
    <property type="entry name" value="Znf_C2H2_type"/>
</dbReference>
<reference evidence="4" key="1">
    <citation type="submission" date="2023-01" db="EMBL/GenBank/DDBJ databases">
        <authorList>
            <person name="Van Ghelder C."/>
            <person name="Rancurel C."/>
        </authorList>
    </citation>
    <scope>NUCLEOTIDE SEQUENCE</scope>
    <source>
        <strain evidence="4">CNCM I-4278</strain>
    </source>
</reference>
<evidence type="ECO:0000259" key="3">
    <source>
        <dbReference type="PROSITE" id="PS50157"/>
    </source>
</evidence>
<feature type="compositionally biased region" description="Polar residues" evidence="2">
    <location>
        <begin position="261"/>
        <end position="270"/>
    </location>
</feature>
<protein>
    <recommendedName>
        <fullName evidence="3">C2H2-type domain-containing protein</fullName>
    </recommendedName>
</protein>
<dbReference type="PROSITE" id="PS00028">
    <property type="entry name" value="ZINC_FINGER_C2H2_1"/>
    <property type="match status" value="1"/>
</dbReference>
<keyword evidence="1" id="KW-0862">Zinc</keyword>
<dbReference type="PANTHER" id="PTHR21354">
    <property type="entry name" value="ZINC FINGER PROTEIN 511"/>
    <property type="match status" value="1"/>
</dbReference>
<feature type="region of interest" description="Disordered" evidence="2">
    <location>
        <begin position="1"/>
        <end position="29"/>
    </location>
</feature>
<dbReference type="Proteomes" id="UP001152607">
    <property type="component" value="Unassembled WGS sequence"/>
</dbReference>
<accession>A0A9W4XWT5</accession>
<dbReference type="PROSITE" id="PS50157">
    <property type="entry name" value="ZINC_FINGER_C2H2_2"/>
    <property type="match status" value="1"/>
</dbReference>
<proteinExistence type="predicted"/>
<feature type="compositionally biased region" description="Acidic residues" evidence="2">
    <location>
        <begin position="195"/>
        <end position="210"/>
    </location>
</feature>
<evidence type="ECO:0000313" key="5">
    <source>
        <dbReference type="Proteomes" id="UP001152607"/>
    </source>
</evidence>
<name>A0A9W4XWT5_9PLEO</name>
<evidence type="ECO:0000256" key="1">
    <source>
        <dbReference type="PROSITE-ProRule" id="PRU00042"/>
    </source>
</evidence>
<comment type="caution">
    <text evidence="4">The sequence shown here is derived from an EMBL/GenBank/DDBJ whole genome shotgun (WGS) entry which is preliminary data.</text>
</comment>
<dbReference type="PANTHER" id="PTHR21354:SF0">
    <property type="entry name" value="ZINC FINGER PROTEIN 511"/>
    <property type="match status" value="1"/>
</dbReference>
<evidence type="ECO:0000256" key="2">
    <source>
        <dbReference type="SAM" id="MobiDB-lite"/>
    </source>
</evidence>
<keyword evidence="5" id="KW-1185">Reference proteome</keyword>
<keyword evidence="1" id="KW-0863">Zinc-finger</keyword>
<feature type="region of interest" description="Disordered" evidence="2">
    <location>
        <begin position="155"/>
        <end position="270"/>
    </location>
</feature>
<sequence>MGIKRSRQDSVSSSDHLPSLPTSREQSVDNKILHLDSHQDRPAVMKCSLPPHPPLEFQDYDDYHVHYQQSHLNRCSECHKNFPDDHFLSLHICEVHDSYRAAKAAQGEKTFACLVPTCDRFCSTPQKRRLHCIDKHHFPKDYDFFIVKDGIDQRSSMLRPHRRRSSTVNSTTSTPSRKRGDSVNAAKVDAMQIVNDDEEDSDEDDEEDQEPAQSEDKVKRTPVKLRGRGGFSHPRGGGRGRGGSTSALENPPPESTDPIESLTSRMSSLQFIPHSLYARGRGRGRGI</sequence>
<dbReference type="OrthoDB" id="18440at2759"/>
<dbReference type="EMBL" id="CAOQHR010000006">
    <property type="protein sequence ID" value="CAI6336547.1"/>
    <property type="molecule type" value="Genomic_DNA"/>
</dbReference>
<feature type="compositionally biased region" description="Low complexity" evidence="2">
    <location>
        <begin position="166"/>
        <end position="175"/>
    </location>
</feature>
<feature type="domain" description="C2H2-type" evidence="3">
    <location>
        <begin position="73"/>
        <end position="101"/>
    </location>
</feature>
<dbReference type="InterPro" id="IPR039258">
    <property type="entry name" value="ZNF511"/>
</dbReference>
<evidence type="ECO:0000313" key="4">
    <source>
        <dbReference type="EMBL" id="CAI6336547.1"/>
    </source>
</evidence>
<keyword evidence="1" id="KW-0479">Metal-binding</keyword>